<dbReference type="RefSeq" id="WP_177204913.1">
    <property type="nucleotide sequence ID" value="NZ_FOXS01000012.1"/>
</dbReference>
<gene>
    <name evidence="1" type="ORF">SAMN04515668_5022</name>
</gene>
<name>A0A1I6BRW5_HYMAR</name>
<dbReference type="AlphaFoldDB" id="A0A1I6BRW5"/>
<dbReference type="Proteomes" id="UP000199029">
    <property type="component" value="Unassembled WGS sequence"/>
</dbReference>
<protein>
    <submittedName>
        <fullName evidence="1">Uncharacterized protein</fullName>
    </submittedName>
</protein>
<keyword evidence="2" id="KW-1185">Reference proteome</keyword>
<proteinExistence type="predicted"/>
<evidence type="ECO:0000313" key="1">
    <source>
        <dbReference type="EMBL" id="SFQ83663.1"/>
    </source>
</evidence>
<accession>A0A1I6BRW5</accession>
<organism evidence="1 2">
    <name type="scientific">Hymenobacter arizonensis</name>
    <name type="common">Siccationidurans arizonensis</name>
    <dbReference type="NCBI Taxonomy" id="1227077"/>
    <lineage>
        <taxon>Bacteria</taxon>
        <taxon>Pseudomonadati</taxon>
        <taxon>Bacteroidota</taxon>
        <taxon>Cytophagia</taxon>
        <taxon>Cytophagales</taxon>
        <taxon>Hymenobacteraceae</taxon>
        <taxon>Hymenobacter</taxon>
    </lineage>
</organism>
<reference evidence="2" key="1">
    <citation type="submission" date="2016-10" db="EMBL/GenBank/DDBJ databases">
        <authorList>
            <person name="Varghese N."/>
            <person name="Submissions S."/>
        </authorList>
    </citation>
    <scope>NUCLEOTIDE SEQUENCE [LARGE SCALE GENOMIC DNA]</scope>
    <source>
        <strain evidence="2">OR362-8,ATCC BAA-1266,JCM 13504</strain>
    </source>
</reference>
<dbReference type="EMBL" id="FOXS01000012">
    <property type="protein sequence ID" value="SFQ83663.1"/>
    <property type="molecule type" value="Genomic_DNA"/>
</dbReference>
<evidence type="ECO:0000313" key="2">
    <source>
        <dbReference type="Proteomes" id="UP000199029"/>
    </source>
</evidence>
<sequence>MSTKVISSVPPLTRKEYMPALKAECVCQVAAGVRQTELDVARALSLSPS</sequence>